<dbReference type="EMBL" id="JACHNU010000002">
    <property type="protein sequence ID" value="MBB4662879.1"/>
    <property type="molecule type" value="Genomic_DNA"/>
</dbReference>
<reference evidence="2 3" key="1">
    <citation type="submission" date="2020-08" db="EMBL/GenBank/DDBJ databases">
        <title>Genomic Encyclopedia of Archaeal and Bacterial Type Strains, Phase II (KMG-II): from individual species to whole genera.</title>
        <authorList>
            <person name="Goeker M."/>
        </authorList>
    </citation>
    <scope>NUCLEOTIDE SEQUENCE [LARGE SCALE GENOMIC DNA]</scope>
    <source>
        <strain evidence="2 3">DSM 23288</strain>
    </source>
</reference>
<dbReference type="SUPFAM" id="SSF46785">
    <property type="entry name" value="Winged helix' DNA-binding domain"/>
    <property type="match status" value="1"/>
</dbReference>
<dbReference type="GO" id="GO:0003677">
    <property type="term" value="F:DNA binding"/>
    <property type="evidence" value="ECO:0007669"/>
    <property type="project" value="UniProtKB-KW"/>
</dbReference>
<dbReference type="Pfam" id="PF03551">
    <property type="entry name" value="PadR"/>
    <property type="match status" value="1"/>
</dbReference>
<organism evidence="2 3">
    <name type="scientific">Conexibacter arvalis</name>
    <dbReference type="NCBI Taxonomy" id="912552"/>
    <lineage>
        <taxon>Bacteria</taxon>
        <taxon>Bacillati</taxon>
        <taxon>Actinomycetota</taxon>
        <taxon>Thermoleophilia</taxon>
        <taxon>Solirubrobacterales</taxon>
        <taxon>Conexibacteraceae</taxon>
        <taxon>Conexibacter</taxon>
    </lineage>
</organism>
<evidence type="ECO:0000259" key="1">
    <source>
        <dbReference type="Pfam" id="PF03551"/>
    </source>
</evidence>
<protein>
    <submittedName>
        <fullName evidence="2">DNA-binding PadR family transcriptional regulator</fullName>
    </submittedName>
</protein>
<dbReference type="InterPro" id="IPR036388">
    <property type="entry name" value="WH-like_DNA-bd_sf"/>
</dbReference>
<dbReference type="Gene3D" id="1.10.10.10">
    <property type="entry name" value="Winged helix-like DNA-binding domain superfamily/Winged helix DNA-binding domain"/>
    <property type="match status" value="1"/>
</dbReference>
<dbReference type="InterPro" id="IPR036390">
    <property type="entry name" value="WH_DNA-bd_sf"/>
</dbReference>
<accession>A0A840IDG1</accession>
<dbReference type="Proteomes" id="UP000585272">
    <property type="component" value="Unassembled WGS sequence"/>
</dbReference>
<sequence length="164" mass="18222">MKLATLALVIEQPGQGMDVAKRFTARFGKVMRSGPSHIYAALKSLEEDGAVERPTLGAGEEQQRAAYRATRRGVERWRTWLSTPTSGYLSDVVVRMASTTDPALLLGLLDDYERIALQEARLLPAHSPHLGEQLLLDEAKAFAEAHVEFVSRARVHLTALMNRR</sequence>
<keyword evidence="3" id="KW-1185">Reference proteome</keyword>
<dbReference type="InterPro" id="IPR005149">
    <property type="entry name" value="Tscrpt_reg_PadR_N"/>
</dbReference>
<keyword evidence="2" id="KW-0238">DNA-binding</keyword>
<evidence type="ECO:0000313" key="3">
    <source>
        <dbReference type="Proteomes" id="UP000585272"/>
    </source>
</evidence>
<gene>
    <name evidence="2" type="ORF">BDZ31_002465</name>
</gene>
<comment type="caution">
    <text evidence="2">The sequence shown here is derived from an EMBL/GenBank/DDBJ whole genome shotgun (WGS) entry which is preliminary data.</text>
</comment>
<dbReference type="AlphaFoldDB" id="A0A840IDG1"/>
<feature type="domain" description="Transcription regulator PadR N-terminal" evidence="1">
    <location>
        <begin position="6"/>
        <end position="76"/>
    </location>
</feature>
<name>A0A840IDG1_9ACTN</name>
<evidence type="ECO:0000313" key="2">
    <source>
        <dbReference type="EMBL" id="MBB4662879.1"/>
    </source>
</evidence>
<proteinExistence type="predicted"/>